<keyword evidence="3" id="KW-1185">Reference proteome</keyword>
<accession>A0ABN8ZIU0</accession>
<feature type="region of interest" description="Disordered" evidence="1">
    <location>
        <begin position="58"/>
        <end position="98"/>
    </location>
</feature>
<reference evidence="2" key="1">
    <citation type="submission" date="2023-04" db="EMBL/GenBank/DDBJ databases">
        <authorList>
            <consortium name="ELIXIR-Norway"/>
        </authorList>
    </citation>
    <scope>NUCLEOTIDE SEQUENCE [LARGE SCALE GENOMIC DNA]</scope>
</reference>
<sequence>MCRQGLRPDCFLPGRIVECWFLFCSYSWFLGDIDGNFQQNLNSPLLKVLAWPVGVSGPHSAPGKDRRHVTRGQVVPGPGSRGVSLFAESPDPRPTHPSLVAAAMGRARLRRPCPLWPWPA</sequence>
<protein>
    <submittedName>
        <fullName evidence="2">Uncharacterized protein</fullName>
    </submittedName>
</protein>
<dbReference type="Proteomes" id="UP001176941">
    <property type="component" value="Chromosome 33"/>
</dbReference>
<evidence type="ECO:0000256" key="1">
    <source>
        <dbReference type="SAM" id="MobiDB-lite"/>
    </source>
</evidence>
<proteinExistence type="predicted"/>
<gene>
    <name evidence="2" type="ORF">MRATA1EN1_LOCUS21495</name>
</gene>
<evidence type="ECO:0000313" key="3">
    <source>
        <dbReference type="Proteomes" id="UP001176941"/>
    </source>
</evidence>
<dbReference type="EMBL" id="OX459969">
    <property type="protein sequence ID" value="CAI9172533.1"/>
    <property type="molecule type" value="Genomic_DNA"/>
</dbReference>
<organism evidence="2 3">
    <name type="scientific">Rangifer tarandus platyrhynchus</name>
    <name type="common">Svalbard reindeer</name>
    <dbReference type="NCBI Taxonomy" id="3082113"/>
    <lineage>
        <taxon>Eukaryota</taxon>
        <taxon>Metazoa</taxon>
        <taxon>Chordata</taxon>
        <taxon>Craniata</taxon>
        <taxon>Vertebrata</taxon>
        <taxon>Euteleostomi</taxon>
        <taxon>Mammalia</taxon>
        <taxon>Eutheria</taxon>
        <taxon>Laurasiatheria</taxon>
        <taxon>Artiodactyla</taxon>
        <taxon>Ruminantia</taxon>
        <taxon>Pecora</taxon>
        <taxon>Cervidae</taxon>
        <taxon>Odocoileinae</taxon>
        <taxon>Rangifer</taxon>
    </lineage>
</organism>
<name>A0ABN8ZIU0_RANTA</name>
<evidence type="ECO:0000313" key="2">
    <source>
        <dbReference type="EMBL" id="CAI9172533.1"/>
    </source>
</evidence>